<dbReference type="SUPFAM" id="SSF51905">
    <property type="entry name" value="FAD/NAD(P)-binding domain"/>
    <property type="match status" value="1"/>
</dbReference>
<dbReference type="InterPro" id="IPR036188">
    <property type="entry name" value="FAD/NAD-bd_sf"/>
</dbReference>
<dbReference type="GO" id="GO:0004497">
    <property type="term" value="F:monooxygenase activity"/>
    <property type="evidence" value="ECO:0007669"/>
    <property type="project" value="TreeGrafter"/>
</dbReference>
<dbReference type="OrthoDB" id="9773233at2"/>
<dbReference type="InterPro" id="IPR050982">
    <property type="entry name" value="Auxin_biosynth/cation_transpt"/>
</dbReference>
<dbReference type="AlphaFoldDB" id="A0A6N9PVL5"/>
<keyword evidence="3" id="KW-1185">Reference proteome</keyword>
<dbReference type="PANTHER" id="PTHR43539">
    <property type="entry name" value="FLAVIN-BINDING MONOOXYGENASE-LIKE PROTEIN (AFU_ORTHOLOGUE AFUA_4G09220)"/>
    <property type="match status" value="1"/>
</dbReference>
<dbReference type="Proteomes" id="UP000448943">
    <property type="component" value="Unassembled WGS sequence"/>
</dbReference>
<name>A0A6N9PVL5_9BACL</name>
<organism evidence="2 3">
    <name type="scientific">Chengkuizengella marina</name>
    <dbReference type="NCBI Taxonomy" id="2507566"/>
    <lineage>
        <taxon>Bacteria</taxon>
        <taxon>Bacillati</taxon>
        <taxon>Bacillota</taxon>
        <taxon>Bacilli</taxon>
        <taxon>Bacillales</taxon>
        <taxon>Paenibacillaceae</taxon>
        <taxon>Chengkuizengella</taxon>
    </lineage>
</organism>
<gene>
    <name evidence="2" type="ORF">ERL59_01120</name>
</gene>
<dbReference type="PRINTS" id="PR00368">
    <property type="entry name" value="FADPNR"/>
</dbReference>
<protein>
    <submittedName>
        <fullName evidence="2">Flavoprotein</fullName>
    </submittedName>
</protein>
<dbReference type="RefSeq" id="WP_160643650.1">
    <property type="nucleotide sequence ID" value="NZ_SIJB01000004.1"/>
</dbReference>
<dbReference type="Gene3D" id="3.50.50.60">
    <property type="entry name" value="FAD/NAD(P)-binding domain"/>
    <property type="match status" value="1"/>
</dbReference>
<dbReference type="PANTHER" id="PTHR43539:SF78">
    <property type="entry name" value="FLAVIN-CONTAINING MONOOXYGENASE"/>
    <property type="match status" value="1"/>
</dbReference>
<dbReference type="PRINTS" id="PR00411">
    <property type="entry name" value="PNDRDTASEI"/>
</dbReference>
<evidence type="ECO:0000313" key="2">
    <source>
        <dbReference type="EMBL" id="NBI27569.1"/>
    </source>
</evidence>
<comment type="caution">
    <text evidence="2">The sequence shown here is derived from an EMBL/GenBank/DDBJ whole genome shotgun (WGS) entry which is preliminary data.</text>
</comment>
<dbReference type="Pfam" id="PF13738">
    <property type="entry name" value="Pyr_redox_3"/>
    <property type="match status" value="1"/>
</dbReference>
<evidence type="ECO:0000256" key="1">
    <source>
        <dbReference type="ARBA" id="ARBA00023002"/>
    </source>
</evidence>
<dbReference type="GO" id="GO:0050660">
    <property type="term" value="F:flavin adenine dinucleotide binding"/>
    <property type="evidence" value="ECO:0007669"/>
    <property type="project" value="TreeGrafter"/>
</dbReference>
<evidence type="ECO:0000313" key="3">
    <source>
        <dbReference type="Proteomes" id="UP000448943"/>
    </source>
</evidence>
<accession>A0A6N9PVL5</accession>
<proteinExistence type="predicted"/>
<reference evidence="2 3" key="1">
    <citation type="submission" date="2019-01" db="EMBL/GenBank/DDBJ databases">
        <title>Chengkuizengella sp. nov., isolated from deep-sea sediment of East Pacific Ocean.</title>
        <authorList>
            <person name="Yang J."/>
            <person name="Lai Q."/>
            <person name="Shao Z."/>
        </authorList>
    </citation>
    <scope>NUCLEOTIDE SEQUENCE [LARGE SCALE GENOMIC DNA]</scope>
    <source>
        <strain evidence="2 3">YPA3-1-1</strain>
    </source>
</reference>
<sequence>MNNNLPVAIIGGGPVGLAAAAHLVQQNESFILFELGNEVGTNFLDYHHVRLFSPWKYNIDKAAKDLLLKHEIPLPLDDELPLGGEIVSKYLKPLSNLPEFKPHIHLNSKVISIGRKGLDKVKSSGREKIPFMIHVQESNEYKMYEAKAVIDATGTWQNPNPIGSGGIHAEGEKKVKNQIYYGIPDVLDKDRNRYEGKTTLVIGGGHSAINALLELAKLQEKNENTKLVWALRKKTVSDGKENDELPARGELGTKIQKLIQNEKIIVHTPMFIHSVQNGTNHKLSVLGVKNDQNYTINEIDEIISNTGSRPNFNMLREIRYASDSSLESVPDLAELIDPNIHSCGTVRPHGEKELRQPEEDFYIIGSKSYGRAPTFLLATGYEQARSVVAYLTGDFESAKQVQLELPGTGVCSISNVKKESSVGSC</sequence>
<keyword evidence="1" id="KW-0560">Oxidoreductase</keyword>
<dbReference type="EMBL" id="SIJB01000004">
    <property type="protein sequence ID" value="NBI27569.1"/>
    <property type="molecule type" value="Genomic_DNA"/>
</dbReference>